<comment type="caution">
    <text evidence="3">The sequence shown here is derived from an EMBL/GenBank/DDBJ whole genome shotgun (WGS) entry which is preliminary data.</text>
</comment>
<evidence type="ECO:0000313" key="3">
    <source>
        <dbReference type="EMBL" id="EXV04119.1"/>
    </source>
</evidence>
<feature type="region of interest" description="Disordered" evidence="1">
    <location>
        <begin position="72"/>
        <end position="150"/>
    </location>
</feature>
<reference evidence="3 4" key="1">
    <citation type="submission" date="2014-02" db="EMBL/GenBank/DDBJ databases">
        <title>The genome sequence of the entomopathogenic fungus Metarhizium robertsii ARSEF 2575.</title>
        <authorList>
            <person name="Giuliano Garisto Donzelli B."/>
            <person name="Roe B.A."/>
            <person name="Macmil S.L."/>
            <person name="Krasnoff S.B."/>
            <person name="Gibson D.M."/>
        </authorList>
    </citation>
    <scope>NUCLEOTIDE SEQUENCE [LARGE SCALE GENOMIC DNA]</scope>
    <source>
        <strain evidence="3 4">ARSEF 2575</strain>
    </source>
</reference>
<feature type="compositionally biased region" description="Polar residues" evidence="1">
    <location>
        <begin position="103"/>
        <end position="112"/>
    </location>
</feature>
<dbReference type="Proteomes" id="UP000030151">
    <property type="component" value="Unassembled WGS sequence"/>
</dbReference>
<dbReference type="HOGENOM" id="CLU_042319_0_1_1"/>
<evidence type="ECO:0000256" key="1">
    <source>
        <dbReference type="SAM" id="MobiDB-lite"/>
    </source>
</evidence>
<proteinExistence type="predicted"/>
<dbReference type="AlphaFoldDB" id="A0A0A1V1S8"/>
<evidence type="ECO:0000313" key="4">
    <source>
        <dbReference type="Proteomes" id="UP000030151"/>
    </source>
</evidence>
<dbReference type="EMBL" id="JELW01000002">
    <property type="protein sequence ID" value="EXV04119.1"/>
    <property type="molecule type" value="Genomic_DNA"/>
</dbReference>
<dbReference type="PANTHER" id="PTHR39460:SF1">
    <property type="entry name" value="C6 TRANSCRIPTION FACTOR"/>
    <property type="match status" value="1"/>
</dbReference>
<organism evidence="3 4">
    <name type="scientific">Metarhizium robertsii</name>
    <dbReference type="NCBI Taxonomy" id="568076"/>
    <lineage>
        <taxon>Eukaryota</taxon>
        <taxon>Fungi</taxon>
        <taxon>Dikarya</taxon>
        <taxon>Ascomycota</taxon>
        <taxon>Pezizomycotina</taxon>
        <taxon>Sordariomycetes</taxon>
        <taxon>Hypocreomycetidae</taxon>
        <taxon>Hypocreales</taxon>
        <taxon>Clavicipitaceae</taxon>
        <taxon>Metarhizium</taxon>
    </lineage>
</organism>
<dbReference type="OrthoDB" id="2564812at2759"/>
<accession>A0A0A1V1S8</accession>
<dbReference type="PANTHER" id="PTHR39460">
    <property type="entry name" value="EXPRESSED PROTEIN"/>
    <property type="match status" value="1"/>
</dbReference>
<dbReference type="eggNOG" id="ENOG502S3AD">
    <property type="taxonomic scope" value="Eukaryota"/>
</dbReference>
<protein>
    <recommendedName>
        <fullName evidence="2">DUF7729 domain-containing protein</fullName>
    </recommendedName>
</protein>
<evidence type="ECO:0000259" key="2">
    <source>
        <dbReference type="Pfam" id="PF24855"/>
    </source>
</evidence>
<gene>
    <name evidence="3" type="ORF">X797_001791</name>
</gene>
<dbReference type="Pfam" id="PF24855">
    <property type="entry name" value="DUF7729"/>
    <property type="match status" value="1"/>
</dbReference>
<name>A0A0A1V1S8_9HYPO</name>
<feature type="domain" description="DUF7729" evidence="2">
    <location>
        <begin position="136"/>
        <end position="346"/>
    </location>
</feature>
<dbReference type="InterPro" id="IPR056146">
    <property type="entry name" value="DUF7729"/>
</dbReference>
<feature type="compositionally biased region" description="Polar residues" evidence="1">
    <location>
        <begin position="119"/>
        <end position="132"/>
    </location>
</feature>
<sequence>MSNVSKKSPKMDSTIFHMEQKSRRNYRFIPPRIIFPTVILALAAAFASPAAAGKDLSTSKTWAPASLLPTLDHPEPSLAMPPPAAVSSTERISRRLGKRASNGEYSSIQTAQSDKRSAATATRSNQTSTADTAASPLPSPFDNPVPNAFQVPGSDDSCPKFIAALLSDPTFKSCYPISMLIQTSTSFFNAQKELVSIVKVLDATCDVDVAKCTAYMTAAAQNLTASTNCKRELDQNQTQVVQAWQGLRAYNVLYSAACLQNPTSSSYCFASAVTNISNPSDAFLYFMPYATPLPGTSVPSCGWCVQNTMFIYHTASANRRQLVASVYQDAAIQVNTICGPNFVNSSLPAAENGAFTARVPSHIVIAATTLFTLSLLVWFL</sequence>